<dbReference type="GO" id="GO:0051536">
    <property type="term" value="F:iron-sulfur cluster binding"/>
    <property type="evidence" value="ECO:0007669"/>
    <property type="project" value="UniProtKB-KW"/>
</dbReference>
<protein>
    <recommendedName>
        <fullName evidence="5 14">Nitrogenase molybdenum-iron protein beta chain</fullName>
        <ecNumber evidence="4 14">1.18.6.1</ecNumber>
    </recommendedName>
    <alternativeName>
        <fullName evidence="14">Dinitrogenase</fullName>
    </alternativeName>
</protein>
<dbReference type="EMBL" id="CP012036">
    <property type="protein sequence ID" value="ALF53420.1"/>
    <property type="molecule type" value="Genomic_DNA"/>
</dbReference>
<reference evidence="17 18" key="2">
    <citation type="journal article" date="2016" name="Genome Announc.">
        <title>Draft Genome Sequence of the N2-Fixing Cyanobacterium Nostoc piscinale CENA21, Isolated from the Brazilian Amazon Floodplain.</title>
        <authorList>
            <person name="Leao T."/>
            <person name="Guimaraes P.I."/>
            <person name="de Melo A.G."/>
            <person name="Ramos R.T."/>
            <person name="Leao P.N."/>
            <person name="Silva A."/>
            <person name="Fiore M.F."/>
            <person name="Schneider M.P."/>
        </authorList>
    </citation>
    <scope>NUCLEOTIDE SEQUENCE [LARGE SCALE GENOMIC DNA]</scope>
    <source>
        <strain evidence="17 18">CENA21</strain>
    </source>
</reference>
<evidence type="ECO:0000256" key="5">
    <source>
        <dbReference type="ARBA" id="ARBA00014775"/>
    </source>
</evidence>
<dbReference type="Proteomes" id="UP000062645">
    <property type="component" value="Chromosome"/>
</dbReference>
<dbReference type="CDD" id="cd01974">
    <property type="entry name" value="Nitrogenase_MoFe_beta"/>
    <property type="match status" value="1"/>
</dbReference>
<dbReference type="Gene3D" id="3.40.50.1980">
    <property type="entry name" value="Nitrogenase molybdenum iron protein domain"/>
    <property type="match status" value="3"/>
</dbReference>
<evidence type="ECO:0000256" key="6">
    <source>
        <dbReference type="ARBA" id="ARBA00022723"/>
    </source>
</evidence>
<name>A0A0M4T235_9NOSO</name>
<feature type="domain" description="Nitrogenase/oxidoreductase component 1" evidence="15">
    <location>
        <begin position="70"/>
        <end position="490"/>
    </location>
</feature>
<keyword evidence="6 14" id="KW-0479">Metal-binding</keyword>
<evidence type="ECO:0000256" key="4">
    <source>
        <dbReference type="ARBA" id="ARBA00012773"/>
    </source>
</evidence>
<dbReference type="PANTHER" id="PTHR33712:SF7">
    <property type="entry name" value="LIGHT-INDEPENDENT PROTOCHLOROPHYLLIDE REDUCTASE SUBUNIT B"/>
    <property type="match status" value="1"/>
</dbReference>
<comment type="cofactor">
    <cofactor evidence="14">
        <name>[8Fe-7S] cluster</name>
        <dbReference type="ChEBI" id="CHEBI:21143"/>
    </cofactor>
    <text evidence="14">Binds 1 [8Fe-7S] cluster per heterodimer.</text>
</comment>
<evidence type="ECO:0000256" key="14">
    <source>
        <dbReference type="RuleBase" id="RU364127"/>
    </source>
</evidence>
<comment type="subunit">
    <text evidence="3 14">Tetramer of two alpha and two beta chains. Forms complex with the iron protein (nitrogenase component 2).</text>
</comment>
<accession>A0A0M4T235</accession>
<keyword evidence="18" id="KW-1185">Reference proteome</keyword>
<dbReference type="AlphaFoldDB" id="A0A0M4T235"/>
<keyword evidence="7 14" id="KW-0547">Nucleotide-binding</keyword>
<evidence type="ECO:0000256" key="8">
    <source>
        <dbReference type="ARBA" id="ARBA00022840"/>
    </source>
</evidence>
<feature type="domain" description="Nitrogenase molybdenum-iron protein beta chain N-terminal" evidence="16">
    <location>
        <begin position="1"/>
        <end position="56"/>
    </location>
</feature>
<dbReference type="SUPFAM" id="SSF53807">
    <property type="entry name" value="Helical backbone' metal receptor"/>
    <property type="match status" value="1"/>
</dbReference>
<dbReference type="RefSeq" id="WP_062292547.1">
    <property type="nucleotide sequence ID" value="NZ_CP012036.1"/>
</dbReference>
<gene>
    <name evidence="17" type="ORF">ACX27_12115</name>
</gene>
<evidence type="ECO:0000313" key="17">
    <source>
        <dbReference type="EMBL" id="ALF53420.1"/>
    </source>
</evidence>
<evidence type="ECO:0000256" key="13">
    <source>
        <dbReference type="ARBA" id="ARBA00047967"/>
    </source>
</evidence>
<keyword evidence="9 14" id="KW-0560">Oxidoreductase</keyword>
<dbReference type="EC" id="1.18.6.1" evidence="4 14"/>
<dbReference type="GO" id="GO:0016612">
    <property type="term" value="C:molybdenum-iron nitrogenase complex"/>
    <property type="evidence" value="ECO:0007669"/>
    <property type="project" value="InterPro"/>
</dbReference>
<evidence type="ECO:0000259" key="16">
    <source>
        <dbReference type="Pfam" id="PF11844"/>
    </source>
</evidence>
<evidence type="ECO:0000259" key="15">
    <source>
        <dbReference type="Pfam" id="PF00148"/>
    </source>
</evidence>
<sequence>MPQNPDRIVDHVDLFKQPEYTELFENKRKNFEGAHSPEEVERVSEWTKSWDYREKNFAREALTVNPAKGCQPVGAMFAALGFEGTLPFVQGSQGCVAYFRTHLSRHYKEPCSAVSSSMTEDAAVFGGLNNMIEGMQVSYQLYKPKMIAVCTTCMAEVIGDDLGAFITNSKNAGSIPQDFPVPFAHTPSFVGSHITGYDNMMKGILLNLTEGKKTATSNGKINIIPGFDTYVGNNREVKRMLGAMGVDYTILSDSSDYFDSPNTGEFDMYPGGTKLEDAADSINAKATVALQAYTTPKTREYIKTQWKQETQVLRPFGVKGTDEFLTAIAELTGKAIPEELEIERGRLVDAITDSYAWIHGKKFAIYGDPDLIISITSFLLEMGAEPVHILCNNGDEAFKKEMEAILAASPFGKEATVWIQKDLWHLRSLLFTEPVDFFIGNSYGKYLWRDTKIPMVRIGYPLFDRHHLHRYATLGYQGGLNILNWVVNTLLDEMDRNTNITGKTDISFDLIR</sequence>
<dbReference type="InterPro" id="IPR000318">
    <property type="entry name" value="Nase_comp1_CS"/>
</dbReference>
<dbReference type="GO" id="GO:0016163">
    <property type="term" value="F:nitrogenase activity"/>
    <property type="evidence" value="ECO:0007669"/>
    <property type="project" value="UniProtKB-EC"/>
</dbReference>
<dbReference type="STRING" id="224013.ACX27_12115"/>
<organism evidence="17 18">
    <name type="scientific">Nostoc piscinale CENA21</name>
    <dbReference type="NCBI Taxonomy" id="224013"/>
    <lineage>
        <taxon>Bacteria</taxon>
        <taxon>Bacillati</taxon>
        <taxon>Cyanobacteriota</taxon>
        <taxon>Cyanophyceae</taxon>
        <taxon>Nostocales</taxon>
        <taxon>Nostocaceae</taxon>
        <taxon>Nostoc</taxon>
    </lineage>
</organism>
<proteinExistence type="inferred from homology"/>
<dbReference type="PROSITE" id="PS00090">
    <property type="entry name" value="NITROGENASE_1_2"/>
    <property type="match status" value="1"/>
</dbReference>
<reference evidence="18" key="1">
    <citation type="submission" date="2015-07" db="EMBL/GenBank/DDBJ databases">
        <title>Genome Of Nitrogen-Fixing Cyanobacterium Nostoc piscinale CENA21 From Solimoes/Amazon River Floodplain Sediments And Comparative Genomics To Uncover Biosynthetic Natural Products Potential.</title>
        <authorList>
            <person name="Leao T.F."/>
            <person name="Leao P.N."/>
            <person name="Guimaraes P.I."/>
            <person name="de Melo A.G.C."/>
            <person name="Ramos R.T.J."/>
            <person name="Silva A."/>
            <person name="Fiore M.F."/>
            <person name="Schneider M.P.C."/>
        </authorList>
    </citation>
    <scope>NUCLEOTIDE SEQUENCE [LARGE SCALE GENOMIC DNA]</scope>
    <source>
        <strain evidence="18">CENA21</strain>
    </source>
</reference>
<keyword evidence="11 14" id="KW-0411">Iron-sulfur</keyword>
<dbReference type="InterPro" id="IPR005976">
    <property type="entry name" value="Nase_Mo-Fe_CF_bsu"/>
</dbReference>
<evidence type="ECO:0000256" key="2">
    <source>
        <dbReference type="ARBA" id="ARBA00011002"/>
    </source>
</evidence>
<evidence type="ECO:0000256" key="1">
    <source>
        <dbReference type="ARBA" id="ARBA00002621"/>
    </source>
</evidence>
<dbReference type="GO" id="GO:0046872">
    <property type="term" value="F:metal ion binding"/>
    <property type="evidence" value="ECO:0007669"/>
    <property type="project" value="UniProtKB-KW"/>
</dbReference>
<dbReference type="Pfam" id="PF00148">
    <property type="entry name" value="Oxidored_nitro"/>
    <property type="match status" value="1"/>
</dbReference>
<dbReference type="PANTHER" id="PTHR33712">
    <property type="entry name" value="LIGHT-INDEPENDENT PROTOCHLOROPHYLLIDE REDUCTASE SUBUNIT B"/>
    <property type="match status" value="1"/>
</dbReference>
<dbReference type="Pfam" id="PF11844">
    <property type="entry name" value="DUF3364"/>
    <property type="match status" value="1"/>
</dbReference>
<comment type="catalytic activity">
    <reaction evidence="13 14">
        <text>N2 + 8 reduced [2Fe-2S]-[ferredoxin] + 16 ATP + 16 H2O = H2 + 8 oxidized [2Fe-2S]-[ferredoxin] + 2 NH4(+) + 16 ADP + 16 phosphate + 6 H(+)</text>
        <dbReference type="Rhea" id="RHEA:21448"/>
        <dbReference type="Rhea" id="RHEA-COMP:10000"/>
        <dbReference type="Rhea" id="RHEA-COMP:10001"/>
        <dbReference type="ChEBI" id="CHEBI:15377"/>
        <dbReference type="ChEBI" id="CHEBI:15378"/>
        <dbReference type="ChEBI" id="CHEBI:17997"/>
        <dbReference type="ChEBI" id="CHEBI:18276"/>
        <dbReference type="ChEBI" id="CHEBI:28938"/>
        <dbReference type="ChEBI" id="CHEBI:30616"/>
        <dbReference type="ChEBI" id="CHEBI:33737"/>
        <dbReference type="ChEBI" id="CHEBI:33738"/>
        <dbReference type="ChEBI" id="CHEBI:43474"/>
        <dbReference type="ChEBI" id="CHEBI:456216"/>
        <dbReference type="EC" id="1.18.6.1"/>
    </reaction>
</comment>
<evidence type="ECO:0000256" key="11">
    <source>
        <dbReference type="ARBA" id="ARBA00023014"/>
    </source>
</evidence>
<evidence type="ECO:0000313" key="18">
    <source>
        <dbReference type="Proteomes" id="UP000062645"/>
    </source>
</evidence>
<dbReference type="PATRIC" id="fig|224013.5.peg.2936"/>
<evidence type="ECO:0000256" key="10">
    <source>
        <dbReference type="ARBA" id="ARBA00023004"/>
    </source>
</evidence>
<dbReference type="InterPro" id="IPR024564">
    <property type="entry name" value="Nase_Mo-Fe_CF_bsu_N"/>
</dbReference>
<comment type="function">
    <text evidence="1 14">This molybdenum-iron protein is part of the nitrogenase complex that catalyzes the key enzymatic reactions in nitrogen fixation.</text>
</comment>
<evidence type="ECO:0000256" key="9">
    <source>
        <dbReference type="ARBA" id="ARBA00023002"/>
    </source>
</evidence>
<dbReference type="OrthoDB" id="9800746at2"/>
<keyword evidence="8 14" id="KW-0067">ATP-binding</keyword>
<evidence type="ECO:0000256" key="12">
    <source>
        <dbReference type="ARBA" id="ARBA00023231"/>
    </source>
</evidence>
<dbReference type="KEGG" id="npz:ACX27_12115"/>
<dbReference type="GO" id="GO:0005524">
    <property type="term" value="F:ATP binding"/>
    <property type="evidence" value="ECO:0007669"/>
    <property type="project" value="UniProtKB-KW"/>
</dbReference>
<evidence type="ECO:0000256" key="3">
    <source>
        <dbReference type="ARBA" id="ARBA00011462"/>
    </source>
</evidence>
<dbReference type="InterPro" id="IPR050152">
    <property type="entry name" value="ChlB/BchB/BchZ"/>
</dbReference>
<dbReference type="NCBIfam" id="TIGR01286">
    <property type="entry name" value="nifK"/>
    <property type="match status" value="1"/>
</dbReference>
<dbReference type="InterPro" id="IPR000510">
    <property type="entry name" value="Nase/OxRdtase_comp1"/>
</dbReference>
<evidence type="ECO:0000256" key="7">
    <source>
        <dbReference type="ARBA" id="ARBA00022741"/>
    </source>
</evidence>
<comment type="similarity">
    <text evidence="2 14">Belongs to the NifD/NifK/NifE/NifN family.</text>
</comment>
<dbReference type="Gene3D" id="1.20.89.10">
    <property type="entry name" value="Nitrogenase Molybdenum-iron Protein, subunit B, domain 4"/>
    <property type="match status" value="1"/>
</dbReference>
<keyword evidence="12 14" id="KW-0535">Nitrogen fixation</keyword>
<keyword evidence="10 14" id="KW-0408">Iron</keyword>